<dbReference type="AlphaFoldDB" id="A0A819MZL5"/>
<evidence type="ECO:0000313" key="1">
    <source>
        <dbReference type="EMBL" id="CAF3988988.1"/>
    </source>
</evidence>
<comment type="caution">
    <text evidence="1">The sequence shown here is derived from an EMBL/GenBank/DDBJ whole genome shotgun (WGS) entry which is preliminary data.</text>
</comment>
<reference evidence="1" key="1">
    <citation type="submission" date="2021-02" db="EMBL/GenBank/DDBJ databases">
        <authorList>
            <person name="Nowell W R."/>
        </authorList>
    </citation>
    <scope>NUCLEOTIDE SEQUENCE</scope>
</reference>
<accession>A0A819MZL5</accession>
<dbReference type="EMBL" id="CAJOBF010001846">
    <property type="protein sequence ID" value="CAF3988988.1"/>
    <property type="molecule type" value="Genomic_DNA"/>
</dbReference>
<evidence type="ECO:0000313" key="2">
    <source>
        <dbReference type="Proteomes" id="UP000663842"/>
    </source>
</evidence>
<protein>
    <submittedName>
        <fullName evidence="1">Uncharacterized protein</fullName>
    </submittedName>
</protein>
<name>A0A819MZL5_9BILA</name>
<proteinExistence type="predicted"/>
<dbReference type="Proteomes" id="UP000663842">
    <property type="component" value="Unassembled WGS sequence"/>
</dbReference>
<gene>
    <name evidence="1" type="ORF">UXM345_LOCUS15490</name>
</gene>
<sequence length="66" mass="7791">MSQTTSSFGDSQMPDFVASQKDYRKIHEVAYYRNPARYKRANPFKNNSSYPFFQAEHESELNLCNF</sequence>
<organism evidence="1 2">
    <name type="scientific">Rotaria magnacalcarata</name>
    <dbReference type="NCBI Taxonomy" id="392030"/>
    <lineage>
        <taxon>Eukaryota</taxon>
        <taxon>Metazoa</taxon>
        <taxon>Spiralia</taxon>
        <taxon>Gnathifera</taxon>
        <taxon>Rotifera</taxon>
        <taxon>Eurotatoria</taxon>
        <taxon>Bdelloidea</taxon>
        <taxon>Philodinida</taxon>
        <taxon>Philodinidae</taxon>
        <taxon>Rotaria</taxon>
    </lineage>
</organism>